<dbReference type="AlphaFoldDB" id="A0A4R1AWH7"/>
<comment type="caution">
    <text evidence="1">The sequence shown here is derived from an EMBL/GenBank/DDBJ whole genome shotgun (WGS) entry which is preliminary data.</text>
</comment>
<dbReference type="Proteomes" id="UP000293846">
    <property type="component" value="Unassembled WGS sequence"/>
</dbReference>
<keyword evidence="2" id="KW-1185">Reference proteome</keyword>
<sequence>MNNELKAQMDGLLEKYTELLFGETNSELKEQVQAWVLYSHIAKSMPPLIQHWNSTYPDAKEEMKHLITDIKNRNEQFRSKK</sequence>
<proteinExistence type="predicted"/>
<gene>
    <name evidence="1" type="ORF">E0Y62_08110</name>
</gene>
<dbReference type="Pfam" id="PF10835">
    <property type="entry name" value="DUF2573"/>
    <property type="match status" value="1"/>
</dbReference>
<reference evidence="1 2" key="1">
    <citation type="submission" date="2019-03" db="EMBL/GenBank/DDBJ databases">
        <authorList>
            <person name="Jensen L."/>
            <person name="Storgaard J."/>
            <person name="Sulaj E."/>
            <person name="Schramm A."/>
            <person name="Marshall I.P.G."/>
        </authorList>
    </citation>
    <scope>NUCLEOTIDE SEQUENCE [LARGE SCALE GENOMIC DNA]</scope>
    <source>
        <strain evidence="1 2">2017H2G3</strain>
    </source>
</reference>
<evidence type="ECO:0000313" key="1">
    <source>
        <dbReference type="EMBL" id="TCJ04756.1"/>
    </source>
</evidence>
<dbReference type="RefSeq" id="WP_057763546.1">
    <property type="nucleotide sequence ID" value="NZ_LMBX01000008.1"/>
</dbReference>
<dbReference type="STRING" id="1742358.GCA_001439605_04791"/>
<accession>A0A4R1AWH7</accession>
<dbReference type="InterPro" id="IPR020393">
    <property type="entry name" value="Uncharacterised_YusU"/>
</dbReference>
<name>A0A4R1AWH7_9BACI</name>
<organism evidence="1 2">
    <name type="scientific">Cytobacillus praedii</name>
    <dbReference type="NCBI Taxonomy" id="1742358"/>
    <lineage>
        <taxon>Bacteria</taxon>
        <taxon>Bacillati</taxon>
        <taxon>Bacillota</taxon>
        <taxon>Bacilli</taxon>
        <taxon>Bacillales</taxon>
        <taxon>Bacillaceae</taxon>
        <taxon>Cytobacillus</taxon>
    </lineage>
</organism>
<dbReference type="OrthoDB" id="2619783at2"/>
<protein>
    <submittedName>
        <fullName evidence="1">DUF2573 family protein</fullName>
    </submittedName>
</protein>
<dbReference type="EMBL" id="SJTH01000007">
    <property type="protein sequence ID" value="TCJ04756.1"/>
    <property type="molecule type" value="Genomic_DNA"/>
</dbReference>
<evidence type="ECO:0000313" key="2">
    <source>
        <dbReference type="Proteomes" id="UP000293846"/>
    </source>
</evidence>